<dbReference type="SUPFAM" id="SSF81330">
    <property type="entry name" value="Gated mechanosensitive channel"/>
    <property type="match status" value="1"/>
</dbReference>
<dbReference type="PANTHER" id="PTHR30266">
    <property type="entry name" value="MECHANOSENSITIVE CHANNEL MSCL"/>
    <property type="match status" value="1"/>
</dbReference>
<keyword evidence="8 10" id="KW-0472">Membrane</keyword>
<feature type="transmembrane region" description="Helical" evidence="10">
    <location>
        <begin position="21"/>
        <end position="49"/>
    </location>
</feature>
<dbReference type="EMBL" id="JAMJEV010000032">
    <property type="protein sequence ID" value="MDO0825779.1"/>
    <property type="molecule type" value="Genomic_DNA"/>
</dbReference>
<evidence type="ECO:0000256" key="6">
    <source>
        <dbReference type="ARBA" id="ARBA00022989"/>
    </source>
</evidence>
<dbReference type="InterPro" id="IPR001185">
    <property type="entry name" value="MS_channel"/>
</dbReference>
<sequence length="129" mass="14079">MSFIKEFKEFATRGNVVDLAVGIIIGGAFGKIVSSLVADIIMPPIGLIIGGIKFTDLKIGLKDDVTLNIGNFIQTTFDFIIVAGAIFFIIKLMNSLKRKKIKDEAVSPSTPSVEVQLLTEIRDLLKKQP</sequence>
<dbReference type="PRINTS" id="PR01264">
    <property type="entry name" value="MECHCHANNEL"/>
</dbReference>
<evidence type="ECO:0000313" key="12">
    <source>
        <dbReference type="Proteomes" id="UP001176021"/>
    </source>
</evidence>
<dbReference type="InterPro" id="IPR036019">
    <property type="entry name" value="MscL_channel"/>
</dbReference>
<evidence type="ECO:0000256" key="5">
    <source>
        <dbReference type="ARBA" id="ARBA00022692"/>
    </source>
</evidence>
<evidence type="ECO:0000256" key="1">
    <source>
        <dbReference type="ARBA" id="ARBA00004651"/>
    </source>
</evidence>
<comment type="similarity">
    <text evidence="2 10">Belongs to the MscL family.</text>
</comment>
<keyword evidence="7 10" id="KW-0406">Ion transport</keyword>
<evidence type="ECO:0000256" key="9">
    <source>
        <dbReference type="ARBA" id="ARBA00023303"/>
    </source>
</evidence>
<gene>
    <name evidence="10 11" type="primary">mscL</name>
    <name evidence="11" type="ORF">M8H41_23500</name>
</gene>
<name>A0ABT8QZ05_9FIRM</name>
<reference evidence="11" key="1">
    <citation type="submission" date="2022-05" db="EMBL/GenBank/DDBJ databases">
        <title>Expanded diversity of anoxic marine methylotrophy in a Black Sea sulfate reducing microorganism.</title>
        <authorList>
            <person name="Fischer P.Q."/>
            <person name="Stams A.J.M."/>
            <person name="Villanueva L."/>
            <person name="Sousa D.Z."/>
        </authorList>
    </citation>
    <scope>NUCLEOTIDE SEQUENCE</scope>
    <source>
        <strain evidence="11">P130</strain>
    </source>
</reference>
<dbReference type="Proteomes" id="UP001176021">
    <property type="component" value="Unassembled WGS sequence"/>
</dbReference>
<comment type="subunit">
    <text evidence="10">Homopentamer.</text>
</comment>
<dbReference type="InterPro" id="IPR037673">
    <property type="entry name" value="MSC/AndL"/>
</dbReference>
<keyword evidence="3 10" id="KW-0813">Transport</keyword>
<accession>A0ABT8QZ05</accession>
<keyword evidence="12" id="KW-1185">Reference proteome</keyword>
<dbReference type="RefSeq" id="WP_252473186.1">
    <property type="nucleotide sequence ID" value="NZ_JAMHFY010000034.1"/>
</dbReference>
<evidence type="ECO:0000256" key="2">
    <source>
        <dbReference type="ARBA" id="ARBA00007254"/>
    </source>
</evidence>
<dbReference type="PROSITE" id="PS01327">
    <property type="entry name" value="MSCL"/>
    <property type="match status" value="1"/>
</dbReference>
<keyword evidence="6 10" id="KW-1133">Transmembrane helix</keyword>
<dbReference type="NCBIfam" id="TIGR00220">
    <property type="entry name" value="mscL"/>
    <property type="match status" value="1"/>
</dbReference>
<evidence type="ECO:0000313" key="11">
    <source>
        <dbReference type="EMBL" id="MDO0825779.1"/>
    </source>
</evidence>
<dbReference type="NCBIfam" id="NF001843">
    <property type="entry name" value="PRK00567.1-4"/>
    <property type="match status" value="1"/>
</dbReference>
<comment type="caution">
    <text evidence="11">The sequence shown here is derived from an EMBL/GenBank/DDBJ whole genome shotgun (WGS) entry which is preliminary data.</text>
</comment>
<dbReference type="Gene3D" id="1.10.1200.120">
    <property type="entry name" value="Large-conductance mechanosensitive channel, MscL, domain 1"/>
    <property type="match status" value="1"/>
</dbReference>
<comment type="function">
    <text evidence="10">Channel that opens in response to stretch forces in the membrane lipid bilayer. May participate in the regulation of osmotic pressure changes within the cell.</text>
</comment>
<dbReference type="Pfam" id="PF01741">
    <property type="entry name" value="MscL"/>
    <property type="match status" value="1"/>
</dbReference>
<evidence type="ECO:0000256" key="7">
    <source>
        <dbReference type="ARBA" id="ARBA00023065"/>
    </source>
</evidence>
<dbReference type="InterPro" id="IPR019823">
    <property type="entry name" value="Mechanosensitive_channel_CS"/>
</dbReference>
<protein>
    <recommendedName>
        <fullName evidence="10">Large-conductance mechanosensitive channel</fullName>
    </recommendedName>
</protein>
<feature type="transmembrane region" description="Helical" evidence="10">
    <location>
        <begin position="69"/>
        <end position="90"/>
    </location>
</feature>
<organism evidence="11 12">
    <name type="scientific">Desulfosporosinus nitroreducens</name>
    <dbReference type="NCBI Taxonomy" id="2018668"/>
    <lineage>
        <taxon>Bacteria</taxon>
        <taxon>Bacillati</taxon>
        <taxon>Bacillota</taxon>
        <taxon>Clostridia</taxon>
        <taxon>Eubacteriales</taxon>
        <taxon>Desulfitobacteriaceae</taxon>
        <taxon>Desulfosporosinus</taxon>
    </lineage>
</organism>
<keyword evidence="9 10" id="KW-0407">Ion channel</keyword>
<keyword evidence="5 10" id="KW-0812">Transmembrane</keyword>
<evidence type="ECO:0000256" key="10">
    <source>
        <dbReference type="HAMAP-Rule" id="MF_00115"/>
    </source>
</evidence>
<evidence type="ECO:0000256" key="3">
    <source>
        <dbReference type="ARBA" id="ARBA00022448"/>
    </source>
</evidence>
<proteinExistence type="inferred from homology"/>
<evidence type="ECO:0000256" key="8">
    <source>
        <dbReference type="ARBA" id="ARBA00023136"/>
    </source>
</evidence>
<dbReference type="PANTHER" id="PTHR30266:SF2">
    <property type="entry name" value="LARGE-CONDUCTANCE MECHANOSENSITIVE CHANNEL"/>
    <property type="match status" value="1"/>
</dbReference>
<keyword evidence="4 10" id="KW-1003">Cell membrane</keyword>
<evidence type="ECO:0000256" key="4">
    <source>
        <dbReference type="ARBA" id="ARBA00022475"/>
    </source>
</evidence>
<comment type="subcellular location">
    <subcellularLocation>
        <location evidence="1 10">Cell membrane</location>
        <topology evidence="1 10">Multi-pass membrane protein</topology>
    </subcellularLocation>
</comment>
<dbReference type="HAMAP" id="MF_00115">
    <property type="entry name" value="MscL"/>
    <property type="match status" value="1"/>
</dbReference>